<dbReference type="OrthoDB" id="129709at2"/>
<dbReference type="RefSeq" id="WP_062392113.1">
    <property type="nucleotide sequence ID" value="NZ_CP011853.1"/>
</dbReference>
<keyword evidence="3" id="KW-1185">Reference proteome</keyword>
<gene>
    <name evidence="2" type="ORF">ACH46_06005</name>
</gene>
<dbReference type="PROSITE" id="PS51462">
    <property type="entry name" value="NUDIX"/>
    <property type="match status" value="1"/>
</dbReference>
<dbReference type="Pfam" id="PF00293">
    <property type="entry name" value="NUDIX"/>
    <property type="match status" value="1"/>
</dbReference>
<protein>
    <submittedName>
        <fullName evidence="2">NUDIX hydrolase</fullName>
    </submittedName>
</protein>
<keyword evidence="2" id="KW-0378">Hydrolase</keyword>
<dbReference type="InterPro" id="IPR015797">
    <property type="entry name" value="NUDIX_hydrolase-like_dom_sf"/>
</dbReference>
<organism evidence="2 3">
    <name type="scientific">Gordonia phthalatica</name>
    <dbReference type="NCBI Taxonomy" id="1136941"/>
    <lineage>
        <taxon>Bacteria</taxon>
        <taxon>Bacillati</taxon>
        <taxon>Actinomycetota</taxon>
        <taxon>Actinomycetes</taxon>
        <taxon>Mycobacteriales</taxon>
        <taxon>Gordoniaceae</taxon>
        <taxon>Gordonia</taxon>
    </lineage>
</organism>
<evidence type="ECO:0000259" key="1">
    <source>
        <dbReference type="PROSITE" id="PS51462"/>
    </source>
</evidence>
<reference evidence="2 3" key="2">
    <citation type="journal article" date="2017" name="Int. J. Syst. Evol. Microbiol.">
        <title>Gordonia phthalatica sp. nov., a di-n-butyl phthalate-degrading bacterium isolated from activated sludge.</title>
        <authorList>
            <person name="Jin D."/>
            <person name="Kong X."/>
            <person name="Jia M."/>
            <person name="Yu X."/>
            <person name="Wang X."/>
            <person name="Zhuang X."/>
            <person name="Deng Y."/>
            <person name="Bai Z."/>
        </authorList>
    </citation>
    <scope>NUCLEOTIDE SEQUENCE [LARGE SCALE GENOMIC DNA]</scope>
    <source>
        <strain evidence="2 3">QH-11</strain>
    </source>
</reference>
<sequence length="194" mass="20482">MSTPGSAALHAEATAALTAWSAPNPNQDSIRHAYLAFLAAAESGCERACEAGHLTASVIVFNAELTHVLLTLHPRVGKWLQLGGHCEPEDTTLQAAALREGLEESGLPSLTMSTGPVQLHTHPITCSLGVPTRHLDVRFAAVADPTSDGSLPEIVISDESTDLAWWPVDALPEKIDAESVPSLIEMGRAALRPT</sequence>
<accession>A0A0N9MN40</accession>
<dbReference type="Proteomes" id="UP000063789">
    <property type="component" value="Chromosome"/>
</dbReference>
<dbReference type="SUPFAM" id="SSF55811">
    <property type="entry name" value="Nudix"/>
    <property type="match status" value="1"/>
</dbReference>
<dbReference type="EMBL" id="CP011853">
    <property type="protein sequence ID" value="ALG84140.1"/>
    <property type="molecule type" value="Genomic_DNA"/>
</dbReference>
<dbReference type="AlphaFoldDB" id="A0A0N9MN40"/>
<reference evidence="3" key="1">
    <citation type="submission" date="2015-06" db="EMBL/GenBank/DDBJ databases">
        <title>Complete genome sequence and metabolic analysis of phthalate degradation pathway in Gordonia sp. QH-11.</title>
        <authorList>
            <person name="Jin D."/>
            <person name="Kong X."/>
            <person name="Bai Z."/>
        </authorList>
    </citation>
    <scope>NUCLEOTIDE SEQUENCE [LARGE SCALE GENOMIC DNA]</scope>
    <source>
        <strain evidence="3">QH-11</strain>
    </source>
</reference>
<evidence type="ECO:0000313" key="3">
    <source>
        <dbReference type="Proteomes" id="UP000063789"/>
    </source>
</evidence>
<dbReference type="GO" id="GO:0016787">
    <property type="term" value="F:hydrolase activity"/>
    <property type="evidence" value="ECO:0007669"/>
    <property type="project" value="UniProtKB-KW"/>
</dbReference>
<dbReference type="CDD" id="cd03674">
    <property type="entry name" value="NUDIX_Hydrolase"/>
    <property type="match status" value="1"/>
</dbReference>
<dbReference type="STRING" id="1136941.ACH46_06005"/>
<dbReference type="KEGG" id="goq:ACH46_06005"/>
<dbReference type="PATRIC" id="fig|1136941.3.peg.1229"/>
<dbReference type="InterPro" id="IPR000086">
    <property type="entry name" value="NUDIX_hydrolase_dom"/>
</dbReference>
<dbReference type="Gene3D" id="3.90.79.10">
    <property type="entry name" value="Nucleoside Triphosphate Pyrophosphohydrolase"/>
    <property type="match status" value="1"/>
</dbReference>
<feature type="domain" description="Nudix hydrolase" evidence="1">
    <location>
        <begin position="51"/>
        <end position="188"/>
    </location>
</feature>
<evidence type="ECO:0000313" key="2">
    <source>
        <dbReference type="EMBL" id="ALG84140.1"/>
    </source>
</evidence>
<proteinExistence type="predicted"/>
<name>A0A0N9MN40_9ACTN</name>